<keyword evidence="6" id="KW-0223">Dioxygenase</keyword>
<dbReference type="InterPro" id="IPR003819">
    <property type="entry name" value="TauD/TfdA-like"/>
</dbReference>
<dbReference type="GO" id="GO:0017000">
    <property type="term" value="P:antibiotic biosynthetic process"/>
    <property type="evidence" value="ECO:0007669"/>
    <property type="project" value="UniProtKB-KW"/>
</dbReference>
<reference evidence="6 7" key="1">
    <citation type="submission" date="2019-03" db="EMBL/GenBank/DDBJ databases">
        <title>Genomic Encyclopedia of Type Strains, Phase IV (KMG-IV): sequencing the most valuable type-strain genomes for metagenomic binning, comparative biology and taxonomic classification.</title>
        <authorList>
            <person name="Goeker M."/>
        </authorList>
    </citation>
    <scope>NUCLEOTIDE SEQUENCE [LARGE SCALE GENOMIC DNA]</scope>
    <source>
        <strain evidence="6 7">DSM 45361</strain>
    </source>
</reference>
<evidence type="ECO:0000259" key="5">
    <source>
        <dbReference type="Pfam" id="PF02668"/>
    </source>
</evidence>
<dbReference type="PANTHER" id="PTHR10696:SF56">
    <property type="entry name" value="TAUD_TFDA-LIKE DOMAIN-CONTAINING PROTEIN"/>
    <property type="match status" value="1"/>
</dbReference>
<dbReference type="AlphaFoldDB" id="A0A4R6RQX6"/>
<dbReference type="PANTHER" id="PTHR10696">
    <property type="entry name" value="GAMMA-BUTYROBETAINE HYDROXYLASE-RELATED"/>
    <property type="match status" value="1"/>
</dbReference>
<evidence type="ECO:0000256" key="3">
    <source>
        <dbReference type="ARBA" id="ARBA00023004"/>
    </source>
</evidence>
<protein>
    <submittedName>
        <fullName evidence="6">Alpha-ketoglutarate-dependent taurine dioxygenase</fullName>
    </submittedName>
</protein>
<dbReference type="Proteomes" id="UP000295444">
    <property type="component" value="Unassembled WGS sequence"/>
</dbReference>
<evidence type="ECO:0000256" key="4">
    <source>
        <dbReference type="ARBA" id="ARBA00023194"/>
    </source>
</evidence>
<keyword evidence="4" id="KW-0045">Antibiotic biosynthesis</keyword>
<dbReference type="EMBL" id="SNXZ01000015">
    <property type="protein sequence ID" value="TDP89064.1"/>
    <property type="molecule type" value="Genomic_DNA"/>
</dbReference>
<dbReference type="Gene3D" id="3.60.130.10">
    <property type="entry name" value="Clavaminate synthase-like"/>
    <property type="match status" value="1"/>
</dbReference>
<evidence type="ECO:0000256" key="1">
    <source>
        <dbReference type="ARBA" id="ARBA00001954"/>
    </source>
</evidence>
<name>A0A4R6RQX6_LABRH</name>
<evidence type="ECO:0000313" key="6">
    <source>
        <dbReference type="EMBL" id="TDP89064.1"/>
    </source>
</evidence>
<organism evidence="6 7">
    <name type="scientific">Labedaea rhizosphaerae</name>
    <dbReference type="NCBI Taxonomy" id="598644"/>
    <lineage>
        <taxon>Bacteria</taxon>
        <taxon>Bacillati</taxon>
        <taxon>Actinomycetota</taxon>
        <taxon>Actinomycetes</taxon>
        <taxon>Pseudonocardiales</taxon>
        <taxon>Pseudonocardiaceae</taxon>
        <taxon>Labedaea</taxon>
    </lineage>
</organism>
<accession>A0A4R6RQX6</accession>
<comment type="caution">
    <text evidence="6">The sequence shown here is derived from an EMBL/GenBank/DDBJ whole genome shotgun (WGS) entry which is preliminary data.</text>
</comment>
<dbReference type="SUPFAM" id="SSF51197">
    <property type="entry name" value="Clavaminate synthase-like"/>
    <property type="match status" value="1"/>
</dbReference>
<dbReference type="GO" id="GO:0051213">
    <property type="term" value="F:dioxygenase activity"/>
    <property type="evidence" value="ECO:0007669"/>
    <property type="project" value="UniProtKB-KW"/>
</dbReference>
<dbReference type="OrthoDB" id="9769888at2"/>
<evidence type="ECO:0000313" key="7">
    <source>
        <dbReference type="Proteomes" id="UP000295444"/>
    </source>
</evidence>
<gene>
    <name evidence="6" type="ORF">EV186_11511</name>
</gene>
<dbReference type="InterPro" id="IPR050411">
    <property type="entry name" value="AlphaKG_dependent_hydroxylases"/>
</dbReference>
<comment type="cofactor">
    <cofactor evidence="1">
        <name>Fe(2+)</name>
        <dbReference type="ChEBI" id="CHEBI:29033"/>
    </cofactor>
</comment>
<proteinExistence type="predicted"/>
<keyword evidence="2" id="KW-0560">Oxidoreductase</keyword>
<dbReference type="Pfam" id="PF02668">
    <property type="entry name" value="TauD"/>
    <property type="match status" value="1"/>
</dbReference>
<dbReference type="RefSeq" id="WP_133854445.1">
    <property type="nucleotide sequence ID" value="NZ_SNXZ01000015.1"/>
</dbReference>
<evidence type="ECO:0000256" key="2">
    <source>
        <dbReference type="ARBA" id="ARBA00023002"/>
    </source>
</evidence>
<dbReference type="InterPro" id="IPR042098">
    <property type="entry name" value="TauD-like_sf"/>
</dbReference>
<feature type="domain" description="TauD/TfdA-like" evidence="5">
    <location>
        <begin position="33"/>
        <end position="310"/>
    </location>
</feature>
<keyword evidence="3" id="KW-0408">Iron</keyword>
<keyword evidence="7" id="KW-1185">Reference proteome</keyword>
<sequence length="312" mass="34683">MTADLAAPLEQVEGNEHTKIAVYAADGLDWVRANLAPLRARLRDHGAVLLRGLPVDLDLFNQVVQEIGGDLLTYTERSTPRSAVSGNIYTSTEYPPDESIPMHNENSYSANWPGRLFFLCDTAAETGGATPIADSRAMFRLLPESLKERFAGGVTYARAFREGLGLTWQEAFQTEDRAAVEDYCARNGQTFEWTDEGLRTRHLRPSFVEEPHTGEQVWFNQANLFHVSSLGEEVSEALLELYPEADLPRNAYLGDGSPIPAADLDAIRATYDEVSYAFPWQPGDIMVINNMLMAHGREPFTGKRRILVAMTG</sequence>